<dbReference type="InterPro" id="IPR050250">
    <property type="entry name" value="Macrolide_Exporter_MacB"/>
</dbReference>
<evidence type="ECO:0000256" key="5">
    <source>
        <dbReference type="ARBA" id="ARBA00023136"/>
    </source>
</evidence>
<accession>A0A857MK75</accession>
<feature type="transmembrane region" description="Helical" evidence="7">
    <location>
        <begin position="416"/>
        <end position="438"/>
    </location>
</feature>
<dbReference type="EMBL" id="CP045921">
    <property type="protein sequence ID" value="QHN42538.1"/>
    <property type="molecule type" value="Genomic_DNA"/>
</dbReference>
<name>A0A857MK75_9BACT</name>
<reference evidence="10" key="1">
    <citation type="journal article" date="2021" name="Nat. Microbiol.">
        <title>Cocultivation of an ultrasmall environmental parasitic bacterium with lytic ability against bacteria associated with wastewater foams.</title>
        <authorList>
            <person name="Batinovic S."/>
            <person name="Rose J.J.A."/>
            <person name="Ratcliffe J."/>
            <person name="Seviour R.J."/>
            <person name="Petrovski S."/>
        </authorList>
    </citation>
    <scope>NUCLEOTIDE SEQUENCE</scope>
    <source>
        <strain evidence="10">JR1</strain>
    </source>
</reference>
<evidence type="ECO:0000256" key="2">
    <source>
        <dbReference type="ARBA" id="ARBA00022475"/>
    </source>
</evidence>
<keyword evidence="11" id="KW-1185">Reference proteome</keyword>
<sequence length="455" mass="48799">MRRRDIAARASKSLAQAKMRTLLTSLAIAVGAFTLTLALAVGEGSRQYIDKVISSNVDPQMLIVSKDKSLFEGSGATGSGLKEYSENQSAYNGLSIKALTDDDINKIKARSDIQSVTPSYMVSAQYVTFAEKPNAKYTSDITLYDTSVLPETAAGNLPPRGEQIGDDEVIVPQSYLDTMKVGDASKFVGSTVTLHLVKPAKELSQAEIQSLFANEGQAGVEKALSPETRDVTYKVRAVSKNSATSLSASSGLFISENQARDLSQWLTKGTSQEGQYFSATAKVKEGVDPADVKKSLEQDKIYSMTAEDLQSLIFQVVNVIQGIVIGFSILALFASLFGIINTMYISVLERTRQIGLMKALGMSGRDVAKLFRYEAAWIGALGGAIGAGLATLVGAIANPYLTKWMSLGDGTSLLIFQPYVIVLMIVGLMLVAVIAGYLPARKAAKLDPIEALRTE</sequence>
<comment type="subcellular location">
    <subcellularLocation>
        <location evidence="1">Cell membrane</location>
        <topology evidence="1">Multi-pass membrane protein</topology>
    </subcellularLocation>
</comment>
<feature type="domain" description="MacB-like periplasmic core" evidence="9">
    <location>
        <begin position="21"/>
        <end position="298"/>
    </location>
</feature>
<keyword evidence="5 7" id="KW-0472">Membrane</keyword>
<proteinExistence type="inferred from homology"/>
<evidence type="ECO:0000313" key="10">
    <source>
        <dbReference type="EMBL" id="QHN42538.1"/>
    </source>
</evidence>
<keyword evidence="4 7" id="KW-1133">Transmembrane helix</keyword>
<feature type="transmembrane region" description="Helical" evidence="7">
    <location>
        <begin position="375"/>
        <end position="396"/>
    </location>
</feature>
<comment type="similarity">
    <text evidence="6">Belongs to the ABC-4 integral membrane protein family.</text>
</comment>
<gene>
    <name evidence="10" type="ORF">GII36_01580</name>
</gene>
<dbReference type="Pfam" id="PF12704">
    <property type="entry name" value="MacB_PCD"/>
    <property type="match status" value="1"/>
</dbReference>
<evidence type="ECO:0000256" key="1">
    <source>
        <dbReference type="ARBA" id="ARBA00004651"/>
    </source>
</evidence>
<evidence type="ECO:0000256" key="3">
    <source>
        <dbReference type="ARBA" id="ARBA00022692"/>
    </source>
</evidence>
<protein>
    <submittedName>
        <fullName evidence="10">FtsX-like permease family protein</fullName>
    </submittedName>
</protein>
<dbReference type="InterPro" id="IPR003838">
    <property type="entry name" value="ABC3_permease_C"/>
</dbReference>
<dbReference type="PANTHER" id="PTHR30572">
    <property type="entry name" value="MEMBRANE COMPONENT OF TRANSPORTER-RELATED"/>
    <property type="match status" value="1"/>
</dbReference>
<dbReference type="Proteomes" id="UP001059824">
    <property type="component" value="Chromosome"/>
</dbReference>
<evidence type="ECO:0000313" key="11">
    <source>
        <dbReference type="Proteomes" id="UP001059824"/>
    </source>
</evidence>
<dbReference type="InterPro" id="IPR025857">
    <property type="entry name" value="MacB_PCD"/>
</dbReference>
<evidence type="ECO:0000259" key="9">
    <source>
        <dbReference type="Pfam" id="PF12704"/>
    </source>
</evidence>
<feature type="transmembrane region" description="Helical" evidence="7">
    <location>
        <begin position="323"/>
        <end position="348"/>
    </location>
</feature>
<evidence type="ECO:0000256" key="4">
    <source>
        <dbReference type="ARBA" id="ARBA00022989"/>
    </source>
</evidence>
<feature type="domain" description="ABC3 transporter permease C-terminal" evidence="8">
    <location>
        <begin position="326"/>
        <end position="448"/>
    </location>
</feature>
<dbReference type="AlphaFoldDB" id="A0A857MK75"/>
<evidence type="ECO:0000256" key="6">
    <source>
        <dbReference type="ARBA" id="ARBA00038076"/>
    </source>
</evidence>
<dbReference type="RefSeq" id="WP_260763921.1">
    <property type="nucleotide sequence ID" value="NZ_CP045921.1"/>
</dbReference>
<evidence type="ECO:0000259" key="8">
    <source>
        <dbReference type="Pfam" id="PF02687"/>
    </source>
</evidence>
<keyword evidence="3 7" id="KW-0812">Transmembrane</keyword>
<dbReference type="KEGG" id="mama:GII36_01580"/>
<organism evidence="10 11">
    <name type="scientific">Candidatus Mycosynbacter amalyticus</name>
    <dbReference type="NCBI Taxonomy" id="2665156"/>
    <lineage>
        <taxon>Bacteria</taxon>
        <taxon>Candidatus Saccharimonadota</taxon>
        <taxon>Candidatus Saccharimonadota incertae sedis</taxon>
        <taxon>Candidatus Mycosynbacter</taxon>
    </lineage>
</organism>
<dbReference type="PANTHER" id="PTHR30572:SF4">
    <property type="entry name" value="ABC TRANSPORTER PERMEASE YTRF"/>
    <property type="match status" value="1"/>
</dbReference>
<keyword evidence="2" id="KW-1003">Cell membrane</keyword>
<dbReference type="Pfam" id="PF02687">
    <property type="entry name" value="FtsX"/>
    <property type="match status" value="1"/>
</dbReference>
<dbReference type="GO" id="GO:0005886">
    <property type="term" value="C:plasma membrane"/>
    <property type="evidence" value="ECO:0007669"/>
    <property type="project" value="UniProtKB-SubCell"/>
</dbReference>
<dbReference type="GO" id="GO:0022857">
    <property type="term" value="F:transmembrane transporter activity"/>
    <property type="evidence" value="ECO:0007669"/>
    <property type="project" value="TreeGrafter"/>
</dbReference>
<evidence type="ECO:0000256" key="7">
    <source>
        <dbReference type="SAM" id="Phobius"/>
    </source>
</evidence>